<organismHost>
    <name type="scientific">Chlorella</name>
    <dbReference type="NCBI Taxonomy" id="3071"/>
</organismHost>
<reference evidence="1 2" key="3">
    <citation type="journal article" date="1996" name="Virology">
        <title>Analysis of 94 kb of the chlorella virus PBCV-1 330-kb genome: map positions 88 to 182.</title>
        <authorList>
            <person name="Lu Z."/>
            <person name="Li Y."/>
            <person name="Que Q."/>
            <person name="Kutish G.F."/>
            <person name="Rock D.L."/>
            <person name="Van Etten J.L."/>
        </authorList>
    </citation>
    <scope>NUCLEOTIDE SEQUENCE [LARGE SCALE GENOMIC DNA]</scope>
</reference>
<dbReference type="GeneID" id="918302"/>
<dbReference type="PIR" id="T17853">
    <property type="entry name" value="T17853"/>
</dbReference>
<dbReference type="Proteomes" id="UP000000862">
    <property type="component" value="Segment"/>
</dbReference>
<reference evidence="1 2" key="8">
    <citation type="journal article" date="2010" name="J. Virol.">
        <title>Microarray analysis of Paramecium bursaria chlorella virus 1 transcription.</title>
        <authorList>
            <person name="Yanai-Balser G.M."/>
            <person name="Duncan G.A."/>
            <person name="Eudy J.D."/>
            <person name="Wang D."/>
            <person name="Li X."/>
            <person name="Agarkova I.V."/>
            <person name="Dunigan D.D."/>
            <person name="Van Etten J.L."/>
        </authorList>
    </citation>
    <scope>NUCLEOTIDE SEQUENCE [LARGE SCALE GENOMIC DNA]</scope>
</reference>
<sequence>MVRLPRPRCRRLLGRRYHRLHHRTCRRFHRCRYRHLRRRFRGSRCRHLRRRIHHLQHCSYIFRKGFEF</sequence>
<reference evidence="1 2" key="5">
    <citation type="journal article" date="1997" name="Virology">
        <title>Analysis of 74 kb of DNA located at the right end of the 330-kb chlorella virus PBCV-1 genome.</title>
        <authorList>
            <person name="Li Y."/>
            <person name="Lu Z."/>
            <person name="Sun L."/>
            <person name="Ropp S."/>
            <person name="Kutish G.F."/>
            <person name="Rock D.L."/>
            <person name="Van Etten J.L."/>
        </authorList>
    </citation>
    <scope>NUCLEOTIDE SEQUENCE [LARGE SCALE GENOMIC DNA]</scope>
</reference>
<dbReference type="RefSeq" id="NP_048710.1">
    <property type="nucleotide sequence ID" value="NC_000852.5"/>
</dbReference>
<reference evidence="1 2" key="4">
    <citation type="journal article" date="1996" name="Virology">
        <title>Analysis of 76 kb of the chlorella virus PBCV-1 330-kb genome: map positions 182 to 258.</title>
        <authorList>
            <person name="Kutish G.F."/>
            <person name="Li Y."/>
            <person name="Lu Z."/>
            <person name="Furuta M."/>
            <person name="Rock D.L."/>
            <person name="Van Etten J.L."/>
        </authorList>
    </citation>
    <scope>NUCLEOTIDE SEQUENCE [LARGE SCALE GENOMIC DNA]</scope>
</reference>
<evidence type="ECO:0000313" key="2">
    <source>
        <dbReference type="Proteomes" id="UP000000862"/>
    </source>
</evidence>
<reference evidence="1 2" key="2">
    <citation type="journal article" date="1995" name="Virology">
        <title>Analysis of 43 kb of the Chlorella virus PBCV-1 330-kb genome: map positions 45 to 88.</title>
        <authorList>
            <person name="Li Y."/>
            <person name="Lu Z."/>
            <person name="Burbank D.E."/>
            <person name="Kutish G.F."/>
            <person name="Rock D.L."/>
            <person name="Van Etten J.L."/>
        </authorList>
    </citation>
    <scope>NUCLEOTIDE SEQUENCE [LARGE SCALE GENOMIC DNA]</scope>
</reference>
<reference evidence="1 2" key="6">
    <citation type="journal article" date="1999" name="Virology">
        <title>Chlorella virus PBCV-1 encodes a functional homospermidine synthase.</title>
        <authorList>
            <person name="Kaiser A."/>
            <person name="Vollmert M."/>
            <person name="Tholl D."/>
            <person name="Graves M.V."/>
            <person name="Gurnon J.R."/>
            <person name="Xing W."/>
            <person name="Lisec A.D."/>
            <person name="Nickerson K.W."/>
            <person name="Van Etten J.L."/>
        </authorList>
    </citation>
    <scope>NUCLEOTIDE SEQUENCE [LARGE SCALE GENOMIC DNA]</scope>
</reference>
<keyword evidence="2" id="KW-1185">Reference proteome</keyword>
<dbReference type="EMBL" id="JF411744">
    <property type="protein sequence ID" value="AAC96721.1"/>
    <property type="molecule type" value="Genomic_DNA"/>
</dbReference>
<proteinExistence type="predicted"/>
<reference evidence="1 2" key="1">
    <citation type="journal article" date="1995" name="Virology">
        <title>Analysis of 45 kb of DNA located at the left end of the chlorella virus PBCV-1 genome.</title>
        <authorList>
            <person name="Lu Z."/>
            <person name="Li Y."/>
            <person name="Zhang Y."/>
            <person name="Kutish G.F."/>
            <person name="Rock D.L."/>
            <person name="Van Etten J.L."/>
        </authorList>
    </citation>
    <scope>NUCLEOTIDE SEQUENCE [LARGE SCALE GENOMIC DNA]</scope>
</reference>
<organism evidence="1 2">
    <name type="scientific">Paramecium bursaria Chlorella virus 1</name>
    <name type="common">PBCV-1</name>
    <dbReference type="NCBI Taxonomy" id="10506"/>
    <lineage>
        <taxon>Viruses</taxon>
        <taxon>Varidnaviria</taxon>
        <taxon>Bamfordvirae</taxon>
        <taxon>Nucleocytoviricota</taxon>
        <taxon>Megaviricetes</taxon>
        <taxon>Algavirales</taxon>
        <taxon>Phycodnaviridae</taxon>
        <taxon>Chlorovirus</taxon>
        <taxon>Chlorovirus vanettense</taxon>
    </lineage>
</organism>
<protein>
    <submittedName>
        <fullName evidence="1">Uncharacterized protein</fullName>
    </submittedName>
</protein>
<dbReference type="KEGG" id="vg:918302"/>
<reference evidence="1 2" key="7">
    <citation type="journal article" date="2000" name="Virology">
        <title>Characterization of a beta-1,3-glucanase encoded by chlorella virus PBCV-1.</title>
        <authorList>
            <person name="Sun L."/>
            <person name="Gurnon J.R."/>
            <person name="Adams B.J."/>
            <person name="Graves M.V."/>
            <person name="Van Etten J.L."/>
        </authorList>
    </citation>
    <scope>NUCLEOTIDE SEQUENCE [LARGE SCALE GENOMIC DNA]</scope>
</reference>
<accession>Q84667</accession>
<gene>
    <name evidence="1" type="primary">a353R</name>
</gene>
<name>Q84667_PBCV1</name>
<evidence type="ECO:0000313" key="1">
    <source>
        <dbReference type="EMBL" id="AAC96721.1"/>
    </source>
</evidence>